<organism evidence="2 3">
    <name type="scientific">Rhodococcus gordoniae</name>
    <dbReference type="NCBI Taxonomy" id="223392"/>
    <lineage>
        <taxon>Bacteria</taxon>
        <taxon>Bacillati</taxon>
        <taxon>Actinomycetota</taxon>
        <taxon>Actinomycetes</taxon>
        <taxon>Mycobacteriales</taxon>
        <taxon>Nocardiaceae</taxon>
        <taxon>Rhodococcus</taxon>
    </lineage>
</organism>
<accession>A0A379M161</accession>
<dbReference type="GO" id="GO:0046464">
    <property type="term" value="P:acylglycerol catabolic process"/>
    <property type="evidence" value="ECO:0007669"/>
    <property type="project" value="TreeGrafter"/>
</dbReference>
<keyword evidence="3" id="KW-1185">Reference proteome</keyword>
<gene>
    <name evidence="2" type="primary">acoC_1</name>
    <name evidence="2" type="ORF">NCTC13296_02349</name>
</gene>
<evidence type="ECO:0000313" key="2">
    <source>
        <dbReference type="EMBL" id="SUE15486.1"/>
    </source>
</evidence>
<dbReference type="EC" id="2.3.1.12" evidence="2"/>
<dbReference type="Proteomes" id="UP000254569">
    <property type="component" value="Unassembled WGS sequence"/>
</dbReference>
<name>A0A379M161_9NOCA</name>
<dbReference type="GO" id="GO:0016020">
    <property type="term" value="C:membrane"/>
    <property type="evidence" value="ECO:0007669"/>
    <property type="project" value="TreeGrafter"/>
</dbReference>
<dbReference type="Gene3D" id="3.40.50.1820">
    <property type="entry name" value="alpha/beta hydrolase"/>
    <property type="match status" value="1"/>
</dbReference>
<dbReference type="GO" id="GO:0004742">
    <property type="term" value="F:dihydrolipoyllysine-residue acetyltransferase activity"/>
    <property type="evidence" value="ECO:0007669"/>
    <property type="project" value="UniProtKB-EC"/>
</dbReference>
<keyword evidence="2" id="KW-0012">Acyltransferase</keyword>
<dbReference type="PANTHER" id="PTHR43798:SF5">
    <property type="entry name" value="MONOACYLGLYCEROL LIPASE ABHD6"/>
    <property type="match status" value="1"/>
</dbReference>
<dbReference type="InterPro" id="IPR029058">
    <property type="entry name" value="AB_hydrolase_fold"/>
</dbReference>
<dbReference type="SUPFAM" id="SSF53474">
    <property type="entry name" value="alpha/beta-Hydrolases"/>
    <property type="match status" value="1"/>
</dbReference>
<reference evidence="2 3" key="1">
    <citation type="submission" date="2018-06" db="EMBL/GenBank/DDBJ databases">
        <authorList>
            <consortium name="Pathogen Informatics"/>
            <person name="Doyle S."/>
        </authorList>
    </citation>
    <scope>NUCLEOTIDE SEQUENCE [LARGE SCALE GENOMIC DNA]</scope>
    <source>
        <strain evidence="2 3">NCTC13296</strain>
    </source>
</reference>
<sequence length="270" mass="28875">MEPMHSRPTYRRTGSGEPLLLLHGIGATMDDFSTLVPRLAEHFDVLNVDLPGHGSSPKQKGRPTIAALTDTLVETLDAHGLDRVHVLGNSLGGRLAIELAVRNRAHSVVALSPSGLGLPPERIFQGALMTTARLLNKARSPFIEPMARTVVGRTALTAGLRAMPWKTSHTESLSVKGGFAESDGFWSMLWDGVLTDVPTGLGRISCPVTLAQGVLDTVAAAQTVRYAPLIPGARFVPLPWAGHAPQSDCPETIVDLVRRTAARATDAYCR</sequence>
<keyword evidence="2" id="KW-0378">Hydrolase</keyword>
<dbReference type="EMBL" id="UGVI01000001">
    <property type="protein sequence ID" value="SUE15486.1"/>
    <property type="molecule type" value="Genomic_DNA"/>
</dbReference>
<dbReference type="InterPro" id="IPR050266">
    <property type="entry name" value="AB_hydrolase_sf"/>
</dbReference>
<dbReference type="Pfam" id="PF00561">
    <property type="entry name" value="Abhydrolase_1"/>
    <property type="match status" value="1"/>
</dbReference>
<keyword evidence="2" id="KW-0808">Transferase</keyword>
<proteinExistence type="predicted"/>
<dbReference type="PANTHER" id="PTHR43798">
    <property type="entry name" value="MONOACYLGLYCEROL LIPASE"/>
    <property type="match status" value="1"/>
</dbReference>
<evidence type="ECO:0000259" key="1">
    <source>
        <dbReference type="Pfam" id="PF00561"/>
    </source>
</evidence>
<feature type="domain" description="AB hydrolase-1" evidence="1">
    <location>
        <begin position="18"/>
        <end position="246"/>
    </location>
</feature>
<protein>
    <submittedName>
        <fullName evidence="2">Alpha/beta hydrolase</fullName>
        <ecNumber evidence="2">2.3.1.12</ecNumber>
    </submittedName>
</protein>
<evidence type="ECO:0000313" key="3">
    <source>
        <dbReference type="Proteomes" id="UP000254569"/>
    </source>
</evidence>
<dbReference type="InterPro" id="IPR000073">
    <property type="entry name" value="AB_hydrolase_1"/>
</dbReference>
<dbReference type="OrthoDB" id="27092at2"/>
<dbReference type="AlphaFoldDB" id="A0A379M161"/>
<dbReference type="GO" id="GO:0047372">
    <property type="term" value="F:monoacylglycerol lipase activity"/>
    <property type="evidence" value="ECO:0007669"/>
    <property type="project" value="TreeGrafter"/>
</dbReference>